<dbReference type="Proteomes" id="UP000799779">
    <property type="component" value="Unassembled WGS sequence"/>
</dbReference>
<gene>
    <name evidence="2" type="ORF">P154DRAFT_164846</name>
</gene>
<proteinExistence type="predicted"/>
<organism evidence="2 3">
    <name type="scientific">Amniculicola lignicola CBS 123094</name>
    <dbReference type="NCBI Taxonomy" id="1392246"/>
    <lineage>
        <taxon>Eukaryota</taxon>
        <taxon>Fungi</taxon>
        <taxon>Dikarya</taxon>
        <taxon>Ascomycota</taxon>
        <taxon>Pezizomycotina</taxon>
        <taxon>Dothideomycetes</taxon>
        <taxon>Pleosporomycetidae</taxon>
        <taxon>Pleosporales</taxon>
        <taxon>Amniculicolaceae</taxon>
        <taxon>Amniculicola</taxon>
    </lineage>
</organism>
<reference evidence="2" key="1">
    <citation type="journal article" date="2020" name="Stud. Mycol.">
        <title>101 Dothideomycetes genomes: a test case for predicting lifestyles and emergence of pathogens.</title>
        <authorList>
            <person name="Haridas S."/>
            <person name="Albert R."/>
            <person name="Binder M."/>
            <person name="Bloem J."/>
            <person name="Labutti K."/>
            <person name="Salamov A."/>
            <person name="Andreopoulos B."/>
            <person name="Baker S."/>
            <person name="Barry K."/>
            <person name="Bills G."/>
            <person name="Bluhm B."/>
            <person name="Cannon C."/>
            <person name="Castanera R."/>
            <person name="Culley D."/>
            <person name="Daum C."/>
            <person name="Ezra D."/>
            <person name="Gonzalez J."/>
            <person name="Henrissat B."/>
            <person name="Kuo A."/>
            <person name="Liang C."/>
            <person name="Lipzen A."/>
            <person name="Lutzoni F."/>
            <person name="Magnuson J."/>
            <person name="Mondo S."/>
            <person name="Nolan M."/>
            <person name="Ohm R."/>
            <person name="Pangilinan J."/>
            <person name="Park H.-J."/>
            <person name="Ramirez L."/>
            <person name="Alfaro M."/>
            <person name="Sun H."/>
            <person name="Tritt A."/>
            <person name="Yoshinaga Y."/>
            <person name="Zwiers L.-H."/>
            <person name="Turgeon B."/>
            <person name="Goodwin S."/>
            <person name="Spatafora J."/>
            <person name="Crous P."/>
            <person name="Grigoriev I."/>
        </authorList>
    </citation>
    <scope>NUCLEOTIDE SEQUENCE</scope>
    <source>
        <strain evidence="2">CBS 123094</strain>
    </source>
</reference>
<evidence type="ECO:0000313" key="2">
    <source>
        <dbReference type="EMBL" id="KAF2001548.1"/>
    </source>
</evidence>
<evidence type="ECO:0000256" key="1">
    <source>
        <dbReference type="SAM" id="MobiDB-lite"/>
    </source>
</evidence>
<keyword evidence="3" id="KW-1185">Reference proteome</keyword>
<evidence type="ECO:0000313" key="3">
    <source>
        <dbReference type="Proteomes" id="UP000799779"/>
    </source>
</evidence>
<dbReference type="AlphaFoldDB" id="A0A6A5WKM6"/>
<feature type="region of interest" description="Disordered" evidence="1">
    <location>
        <begin position="70"/>
        <end position="102"/>
    </location>
</feature>
<sequence length="144" mass="15963">MAPIARKPLITRVSSFSCASMVVSSFIVFKCCVCRNISSIQELHHKTMTKPWPTCDASLVYTTRAFVNQPSPRSDASLLQIQPRASEDVPQPTTPNPSPHHPIRTTNYATFPIFPLSVSIIYCRENPDQTLVRSHGTLLPPDGT</sequence>
<dbReference type="EMBL" id="ML977582">
    <property type="protein sequence ID" value="KAF2001548.1"/>
    <property type="molecule type" value="Genomic_DNA"/>
</dbReference>
<feature type="compositionally biased region" description="Polar residues" evidence="1">
    <location>
        <begin position="70"/>
        <end position="80"/>
    </location>
</feature>
<accession>A0A6A5WKM6</accession>
<name>A0A6A5WKM6_9PLEO</name>
<protein>
    <submittedName>
        <fullName evidence="2">Uncharacterized protein</fullName>
    </submittedName>
</protein>